<evidence type="ECO:0000313" key="4">
    <source>
        <dbReference type="Proteomes" id="UP001157353"/>
    </source>
</evidence>
<dbReference type="EMBL" id="BSPQ01000030">
    <property type="protein sequence ID" value="GLS92671.1"/>
    <property type="molecule type" value="Genomic_DNA"/>
</dbReference>
<dbReference type="PANTHER" id="PTHR14136:SF17">
    <property type="entry name" value="BTB_POZ DOMAIN-CONTAINING PROTEIN KCTD9"/>
    <property type="match status" value="1"/>
</dbReference>
<proteinExistence type="predicted"/>
<evidence type="ECO:0000256" key="1">
    <source>
        <dbReference type="SAM" id="Phobius"/>
    </source>
</evidence>
<dbReference type="InterPro" id="IPR001646">
    <property type="entry name" value="5peptide_repeat"/>
</dbReference>
<keyword evidence="4" id="KW-1185">Reference proteome</keyword>
<gene>
    <name evidence="3" type="ORF">GCM10007916_37430</name>
</gene>
<feature type="transmembrane region" description="Helical" evidence="1">
    <location>
        <begin position="270"/>
        <end position="289"/>
    </location>
</feature>
<comment type="caution">
    <text evidence="3">The sequence shown here is derived from an EMBL/GenBank/DDBJ whole genome shotgun (WGS) entry which is preliminary data.</text>
</comment>
<keyword evidence="1" id="KW-0812">Transmembrane</keyword>
<dbReference type="Pfam" id="PF00805">
    <property type="entry name" value="Pentapeptide"/>
    <property type="match status" value="2"/>
</dbReference>
<dbReference type="PANTHER" id="PTHR14136">
    <property type="entry name" value="BTB_POZ DOMAIN-CONTAINING PROTEIN KCTD9"/>
    <property type="match status" value="1"/>
</dbReference>
<dbReference type="Proteomes" id="UP001157353">
    <property type="component" value="Unassembled WGS sequence"/>
</dbReference>
<feature type="domain" description="Potassium channel" evidence="2">
    <location>
        <begin position="237"/>
        <end position="325"/>
    </location>
</feature>
<feature type="transmembrane region" description="Helical" evidence="1">
    <location>
        <begin position="301"/>
        <end position="321"/>
    </location>
</feature>
<dbReference type="InterPro" id="IPR051082">
    <property type="entry name" value="Pentapeptide-BTB/POZ_domain"/>
</dbReference>
<dbReference type="InterPro" id="IPR013099">
    <property type="entry name" value="K_chnl_dom"/>
</dbReference>
<dbReference type="Pfam" id="PF07885">
    <property type="entry name" value="Ion_trans_2"/>
    <property type="match status" value="1"/>
</dbReference>
<evidence type="ECO:0000313" key="3">
    <source>
        <dbReference type="EMBL" id="GLS92671.1"/>
    </source>
</evidence>
<dbReference type="RefSeq" id="WP_284205811.1">
    <property type="nucleotide sequence ID" value="NZ_BSPQ01000030.1"/>
</dbReference>
<dbReference type="Gene3D" id="1.10.287.70">
    <property type="match status" value="1"/>
</dbReference>
<protein>
    <recommendedName>
        <fullName evidence="2">Potassium channel domain-containing protein</fullName>
    </recommendedName>
</protein>
<organism evidence="3 4">
    <name type="scientific">Psychromonas marina</name>
    <dbReference type="NCBI Taxonomy" id="88364"/>
    <lineage>
        <taxon>Bacteria</taxon>
        <taxon>Pseudomonadati</taxon>
        <taxon>Pseudomonadota</taxon>
        <taxon>Gammaproteobacteria</taxon>
        <taxon>Alteromonadales</taxon>
        <taxon>Psychromonadaceae</taxon>
        <taxon>Psychromonas</taxon>
    </lineage>
</organism>
<name>A0ABQ6E6L6_9GAMM</name>
<sequence length="326" mass="37328">MTINEICTYVNHLGERCHSHSHSSQYCYWHDPEIIKSAPDSAHKLEEFARAGGMLHGIFLKHANLENLNLVKRGSQRGFDLTGADLYRANLRGAHLFNTVLIRASLMKADLSHANVHCAHLEECNLLGVNLTKAKVEHIKVGKVLLQERNAKALEKEGDHEQARDLYEQAEEIYRNLRKACEHQGLVTLAGPFLRKELTMRRFQEPRYSMNRLTSKIVDLFCGYGEDPLRVVTFSWVLIVFSAFFYYIFGLRFAGEFQVFSMQQSLEQNIIFFFECLYYSVVTFTTLGYGDFIPVGFSRVVAALEAFTGSFTIALFVVVFVKKMTR</sequence>
<reference evidence="4" key="1">
    <citation type="journal article" date="2019" name="Int. J. Syst. Evol. Microbiol.">
        <title>The Global Catalogue of Microorganisms (GCM) 10K type strain sequencing project: providing services to taxonomists for standard genome sequencing and annotation.</title>
        <authorList>
            <consortium name="The Broad Institute Genomics Platform"/>
            <consortium name="The Broad Institute Genome Sequencing Center for Infectious Disease"/>
            <person name="Wu L."/>
            <person name="Ma J."/>
        </authorList>
    </citation>
    <scope>NUCLEOTIDE SEQUENCE [LARGE SCALE GENOMIC DNA]</scope>
    <source>
        <strain evidence="4">NBRC 103166</strain>
    </source>
</reference>
<dbReference type="Gene3D" id="2.160.20.80">
    <property type="entry name" value="E3 ubiquitin-protein ligase SopA"/>
    <property type="match status" value="1"/>
</dbReference>
<evidence type="ECO:0000259" key="2">
    <source>
        <dbReference type="Pfam" id="PF07885"/>
    </source>
</evidence>
<keyword evidence="1" id="KW-0472">Membrane</keyword>
<feature type="transmembrane region" description="Helical" evidence="1">
    <location>
        <begin position="231"/>
        <end position="249"/>
    </location>
</feature>
<accession>A0ABQ6E6L6</accession>
<dbReference type="SUPFAM" id="SSF141571">
    <property type="entry name" value="Pentapeptide repeat-like"/>
    <property type="match status" value="1"/>
</dbReference>
<dbReference type="SUPFAM" id="SSF81324">
    <property type="entry name" value="Voltage-gated potassium channels"/>
    <property type="match status" value="1"/>
</dbReference>
<keyword evidence="1" id="KW-1133">Transmembrane helix</keyword>